<dbReference type="InterPro" id="IPR020084">
    <property type="entry name" value="NUDIX_hydrolase_CS"/>
</dbReference>
<dbReference type="InterPro" id="IPR020476">
    <property type="entry name" value="Nudix_hydrolase"/>
</dbReference>
<keyword evidence="1 2" id="KW-0378">Hydrolase</keyword>
<comment type="similarity">
    <text evidence="2">Belongs to the Nudix hydrolase family.</text>
</comment>
<dbReference type="PANTHER" id="PTHR43736">
    <property type="entry name" value="ADP-RIBOSE PYROPHOSPHATASE"/>
    <property type="match status" value="1"/>
</dbReference>
<dbReference type="PROSITE" id="PS51462">
    <property type="entry name" value="NUDIX"/>
    <property type="match status" value="1"/>
</dbReference>
<evidence type="ECO:0000313" key="5">
    <source>
        <dbReference type="Proteomes" id="UP000228503"/>
    </source>
</evidence>
<reference evidence="5" key="1">
    <citation type="submission" date="2017-09" db="EMBL/GenBank/DDBJ databases">
        <title>Depth-based differentiation of microbial function through sediment-hosted aquifers and enrichment of novel symbionts in the deep terrestrial subsurface.</title>
        <authorList>
            <person name="Probst A.J."/>
            <person name="Ladd B."/>
            <person name="Jarett J.K."/>
            <person name="Geller-Mcgrath D.E."/>
            <person name="Sieber C.M.K."/>
            <person name="Emerson J.B."/>
            <person name="Anantharaman K."/>
            <person name="Thomas B.C."/>
            <person name="Malmstrom R."/>
            <person name="Stieglmeier M."/>
            <person name="Klingl A."/>
            <person name="Woyke T."/>
            <person name="Ryan C.M."/>
            <person name="Banfield J.F."/>
        </authorList>
    </citation>
    <scope>NUCLEOTIDE SEQUENCE [LARGE SCALE GENOMIC DNA]</scope>
</reference>
<dbReference type="SUPFAM" id="SSF55811">
    <property type="entry name" value="Nudix"/>
    <property type="match status" value="1"/>
</dbReference>
<dbReference type="GO" id="GO:0016787">
    <property type="term" value="F:hydrolase activity"/>
    <property type="evidence" value="ECO:0007669"/>
    <property type="project" value="UniProtKB-KW"/>
</dbReference>
<dbReference type="EMBL" id="PFOB01000059">
    <property type="protein sequence ID" value="PIZ62319.1"/>
    <property type="molecule type" value="Genomic_DNA"/>
</dbReference>
<evidence type="ECO:0000313" key="4">
    <source>
        <dbReference type="EMBL" id="PIZ62319.1"/>
    </source>
</evidence>
<organism evidence="4 5">
    <name type="scientific">Candidatus Roizmanbacteria bacterium CG_4_10_14_0_2_um_filter_39_13</name>
    <dbReference type="NCBI Taxonomy" id="1974825"/>
    <lineage>
        <taxon>Bacteria</taxon>
        <taxon>Candidatus Roizmaniibacteriota</taxon>
    </lineage>
</organism>
<comment type="caution">
    <text evidence="4">The sequence shown here is derived from an EMBL/GenBank/DDBJ whole genome shotgun (WGS) entry which is preliminary data.</text>
</comment>
<feature type="domain" description="Nudix hydrolase" evidence="3">
    <location>
        <begin position="2"/>
        <end position="131"/>
    </location>
</feature>
<gene>
    <name evidence="4" type="ORF">COY16_04665</name>
</gene>
<accession>A0A2M7TWX6</accession>
<name>A0A2M7TWX6_9BACT</name>
<dbReference type="AlphaFoldDB" id="A0A2M7TWX6"/>
<dbReference type="PROSITE" id="PS00893">
    <property type="entry name" value="NUDIX_BOX"/>
    <property type="match status" value="1"/>
</dbReference>
<dbReference type="Proteomes" id="UP000228503">
    <property type="component" value="Unassembled WGS sequence"/>
</dbReference>
<dbReference type="Gene3D" id="3.90.79.10">
    <property type="entry name" value="Nucleoside Triphosphate Pyrophosphohydrolase"/>
    <property type="match status" value="1"/>
</dbReference>
<dbReference type="PANTHER" id="PTHR43736:SF1">
    <property type="entry name" value="DIHYDRONEOPTERIN TRIPHOSPHATE DIPHOSPHATASE"/>
    <property type="match status" value="1"/>
</dbReference>
<evidence type="ECO:0000256" key="2">
    <source>
        <dbReference type="RuleBase" id="RU003476"/>
    </source>
</evidence>
<evidence type="ECO:0000256" key="1">
    <source>
        <dbReference type="ARBA" id="ARBA00022801"/>
    </source>
</evidence>
<dbReference type="InterPro" id="IPR015797">
    <property type="entry name" value="NUDIX_hydrolase-like_dom_sf"/>
</dbReference>
<protein>
    <recommendedName>
        <fullName evidence="3">Nudix hydrolase domain-containing protein</fullName>
    </recommendedName>
</protein>
<dbReference type="InterPro" id="IPR000086">
    <property type="entry name" value="NUDIX_hydrolase_dom"/>
</dbReference>
<dbReference type="Pfam" id="PF00293">
    <property type="entry name" value="NUDIX"/>
    <property type="match status" value="1"/>
</dbReference>
<dbReference type="PRINTS" id="PR00502">
    <property type="entry name" value="NUDIXFAMILY"/>
</dbReference>
<proteinExistence type="inferred from homology"/>
<dbReference type="CDD" id="cd02883">
    <property type="entry name" value="NUDIX_Hydrolase"/>
    <property type="match status" value="1"/>
</dbReference>
<evidence type="ECO:0000259" key="3">
    <source>
        <dbReference type="PROSITE" id="PS51462"/>
    </source>
</evidence>
<sequence length="131" mass="15196">MNYFQPVALAVIKKKDEYLFTLRVDTYKDLNGKWQIPGGGVDFGETPIEALHREVREELGIEVTVLQENPQVKTIMRKNWQGILLCYLCEMKDTTAKIVLNEEATEWKWMSLEELRAQESIPGCVDMVEKM</sequence>